<dbReference type="KEGG" id="pdis:D8B20_02790"/>
<dbReference type="EMBL" id="CP032702">
    <property type="protein sequence ID" value="QDY40895.1"/>
    <property type="molecule type" value="Genomic_DNA"/>
</dbReference>
<dbReference type="OrthoDB" id="6058590at2"/>
<proteinExistence type="predicted"/>
<keyword evidence="2" id="KW-1185">Reference proteome</keyword>
<dbReference type="AlphaFoldDB" id="A0A518X9L6"/>
<evidence type="ECO:0000313" key="2">
    <source>
        <dbReference type="Proteomes" id="UP000319411"/>
    </source>
</evidence>
<dbReference type="RefSeq" id="WP_145886919.1">
    <property type="nucleotide sequence ID" value="NZ_CP032702.1"/>
</dbReference>
<evidence type="ECO:0000313" key="1">
    <source>
        <dbReference type="EMBL" id="QDY40895.1"/>
    </source>
</evidence>
<dbReference type="Proteomes" id="UP000319411">
    <property type="component" value="Chromosome"/>
</dbReference>
<sequence length="118" mass="14013">MEQLLIEKELPAGFYYPDEFKRIVSQGLLDFDPWLILQGERLRIRFNGIKSRYPSRELIPFARREDNDDVACWEVNKPGKVIIIHDFAKEGYENVQEIDSFWDWLRSALEATIEYDGE</sequence>
<organism evidence="1 2">
    <name type="scientific">Candidatus Pantoea soli</name>
    <dbReference type="NCBI Taxonomy" id="3098669"/>
    <lineage>
        <taxon>Bacteria</taxon>
        <taxon>Pseudomonadati</taxon>
        <taxon>Pseudomonadota</taxon>
        <taxon>Gammaproteobacteria</taxon>
        <taxon>Enterobacterales</taxon>
        <taxon>Erwiniaceae</taxon>
        <taxon>Pantoea</taxon>
    </lineage>
</organism>
<dbReference type="SUPFAM" id="SSF160631">
    <property type="entry name" value="SMI1/KNR4-like"/>
    <property type="match status" value="1"/>
</dbReference>
<reference evidence="1 2" key="1">
    <citation type="submission" date="2018-10" db="EMBL/GenBank/DDBJ databases">
        <title>Genome Sequencing of Pantoea dispersa DSM 32899.</title>
        <authorList>
            <person name="Nawrath M."/>
            <person name="Ottenheim C."/>
            <person name="Wilm A."/>
            <person name="Zimmermann W."/>
            <person name="Wu J.C."/>
        </authorList>
    </citation>
    <scope>NUCLEOTIDE SEQUENCE [LARGE SCALE GENOMIC DNA]</scope>
    <source>
        <strain evidence="1 2">DSM 32899</strain>
    </source>
</reference>
<protein>
    <recommendedName>
        <fullName evidence="3">SMI1/KNR4 family protein</fullName>
    </recommendedName>
</protein>
<dbReference type="InterPro" id="IPR037883">
    <property type="entry name" value="Knr4/Smi1-like_sf"/>
</dbReference>
<evidence type="ECO:0008006" key="3">
    <source>
        <dbReference type="Google" id="ProtNLM"/>
    </source>
</evidence>
<accession>A0A518X9L6</accession>
<gene>
    <name evidence="1" type="ORF">D8B20_02790</name>
</gene>
<name>A0A518X9L6_9GAMM</name>